<sequence length="139" mass="15068">MGCSSAIYHYRRCLWFHSTFICFLGCQQACVRMLRFILGAFISPVVCASTIATTISAVQSFATTTSTSASTASISPSVTNAPAFVWAIVGVARYTLIPAQFVSIMGRSRSASTISLYEAFCFFMPIFTAPVTVSIETDR</sequence>
<reference evidence="2 3" key="1">
    <citation type="journal article" date="2014" name="Mol. Plant">
        <title>Chromosome Scale Genome Assembly and Transcriptome Profiling of Nannochloropsis gaditana in Nitrogen Depletion.</title>
        <authorList>
            <person name="Corteggiani Carpinelli E."/>
            <person name="Telatin A."/>
            <person name="Vitulo N."/>
            <person name="Forcato C."/>
            <person name="D'Angelo M."/>
            <person name="Schiavon R."/>
            <person name="Vezzi A."/>
            <person name="Giacometti G.M."/>
            <person name="Morosinotto T."/>
            <person name="Valle G."/>
        </authorList>
    </citation>
    <scope>NUCLEOTIDE SEQUENCE [LARGE SCALE GENOMIC DNA]</scope>
    <source>
        <strain evidence="2 3">B-31</strain>
    </source>
</reference>
<feature type="transmembrane region" description="Helical" evidence="1">
    <location>
        <begin position="83"/>
        <end position="104"/>
    </location>
</feature>
<evidence type="ECO:0000256" key="1">
    <source>
        <dbReference type="SAM" id="Phobius"/>
    </source>
</evidence>
<gene>
    <name evidence="2" type="ORF">Naga_101765g1</name>
</gene>
<keyword evidence="1" id="KW-0812">Transmembrane</keyword>
<feature type="transmembrane region" description="Helical" evidence="1">
    <location>
        <begin position="36"/>
        <end position="63"/>
    </location>
</feature>
<organism evidence="2 3">
    <name type="scientific">Nannochloropsis gaditana</name>
    <dbReference type="NCBI Taxonomy" id="72520"/>
    <lineage>
        <taxon>Eukaryota</taxon>
        <taxon>Sar</taxon>
        <taxon>Stramenopiles</taxon>
        <taxon>Ochrophyta</taxon>
        <taxon>Eustigmatophyceae</taxon>
        <taxon>Eustigmatales</taxon>
        <taxon>Monodopsidaceae</taxon>
        <taxon>Nannochloropsis</taxon>
    </lineage>
</organism>
<proteinExistence type="predicted"/>
<dbReference type="EMBL" id="AZIL01003346">
    <property type="protein sequence ID" value="EWM20108.1"/>
    <property type="molecule type" value="Genomic_DNA"/>
</dbReference>
<feature type="transmembrane region" description="Helical" evidence="1">
    <location>
        <begin position="116"/>
        <end position="135"/>
    </location>
</feature>
<keyword evidence="1" id="KW-1133">Transmembrane helix</keyword>
<protein>
    <submittedName>
        <fullName evidence="2">Uncharacterized protein</fullName>
    </submittedName>
</protein>
<keyword evidence="1" id="KW-0472">Membrane</keyword>
<dbReference type="AlphaFoldDB" id="W7T9D3"/>
<comment type="caution">
    <text evidence="2">The sequence shown here is derived from an EMBL/GenBank/DDBJ whole genome shotgun (WGS) entry which is preliminary data.</text>
</comment>
<keyword evidence="3" id="KW-1185">Reference proteome</keyword>
<evidence type="ECO:0000313" key="2">
    <source>
        <dbReference type="EMBL" id="EWM20108.1"/>
    </source>
</evidence>
<dbReference type="Proteomes" id="UP000019335">
    <property type="component" value="Unassembled WGS sequence"/>
</dbReference>
<evidence type="ECO:0000313" key="3">
    <source>
        <dbReference type="Proteomes" id="UP000019335"/>
    </source>
</evidence>
<accession>W7T9D3</accession>
<name>W7T9D3_9STRA</name>